<accession>A0A8K0XTS8</accession>
<evidence type="ECO:0000313" key="1">
    <source>
        <dbReference type="EMBL" id="KAH8106252.1"/>
    </source>
</evidence>
<proteinExistence type="predicted"/>
<protein>
    <recommendedName>
        <fullName evidence="3">Complex 1 LYR protein</fullName>
    </recommendedName>
</protein>
<dbReference type="InterPro" id="IPR039196">
    <property type="entry name" value="Fmc1"/>
</dbReference>
<gene>
    <name evidence="1" type="ORF">BXZ70DRAFT_918855</name>
</gene>
<dbReference type="EMBL" id="JAEVFJ010000003">
    <property type="protein sequence ID" value="KAH8106252.1"/>
    <property type="molecule type" value="Genomic_DNA"/>
</dbReference>
<evidence type="ECO:0000313" key="2">
    <source>
        <dbReference type="Proteomes" id="UP000813824"/>
    </source>
</evidence>
<keyword evidence="2" id="KW-1185">Reference proteome</keyword>
<dbReference type="Proteomes" id="UP000813824">
    <property type="component" value="Unassembled WGS sequence"/>
</dbReference>
<dbReference type="OrthoDB" id="15893at2759"/>
<dbReference type="PANTHER" id="PTHR28015">
    <property type="entry name" value="ATP SYNTHASE ASSEMBLY FACTOR FMC1, MITOCHONDRIAL"/>
    <property type="match status" value="1"/>
</dbReference>
<reference evidence="1" key="1">
    <citation type="journal article" date="2021" name="New Phytol.">
        <title>Evolutionary innovations through gain and loss of genes in the ectomycorrhizal Boletales.</title>
        <authorList>
            <person name="Wu G."/>
            <person name="Miyauchi S."/>
            <person name="Morin E."/>
            <person name="Kuo A."/>
            <person name="Drula E."/>
            <person name="Varga T."/>
            <person name="Kohler A."/>
            <person name="Feng B."/>
            <person name="Cao Y."/>
            <person name="Lipzen A."/>
            <person name="Daum C."/>
            <person name="Hundley H."/>
            <person name="Pangilinan J."/>
            <person name="Johnson J."/>
            <person name="Barry K."/>
            <person name="LaButti K."/>
            <person name="Ng V."/>
            <person name="Ahrendt S."/>
            <person name="Min B."/>
            <person name="Choi I.G."/>
            <person name="Park H."/>
            <person name="Plett J.M."/>
            <person name="Magnuson J."/>
            <person name="Spatafora J.W."/>
            <person name="Nagy L.G."/>
            <person name="Henrissat B."/>
            <person name="Grigoriev I.V."/>
            <person name="Yang Z.L."/>
            <person name="Xu J."/>
            <person name="Martin F.M."/>
        </authorList>
    </citation>
    <scope>NUCLEOTIDE SEQUENCE</scope>
    <source>
        <strain evidence="1">KKN 215</strain>
    </source>
</reference>
<name>A0A8K0XTS8_9AGAR</name>
<organism evidence="1 2">
    <name type="scientific">Cristinia sonorae</name>
    <dbReference type="NCBI Taxonomy" id="1940300"/>
    <lineage>
        <taxon>Eukaryota</taxon>
        <taxon>Fungi</taxon>
        <taxon>Dikarya</taxon>
        <taxon>Basidiomycota</taxon>
        <taxon>Agaricomycotina</taxon>
        <taxon>Agaricomycetes</taxon>
        <taxon>Agaricomycetidae</taxon>
        <taxon>Agaricales</taxon>
        <taxon>Pleurotineae</taxon>
        <taxon>Stephanosporaceae</taxon>
        <taxon>Cristinia</taxon>
    </lineage>
</organism>
<dbReference type="PANTHER" id="PTHR28015:SF1">
    <property type="entry name" value="ATP SYNTHASE ASSEMBLY FACTOR FMC1, MITOCHONDRIAL"/>
    <property type="match status" value="1"/>
</dbReference>
<dbReference type="AlphaFoldDB" id="A0A8K0XTS8"/>
<dbReference type="GO" id="GO:0005759">
    <property type="term" value="C:mitochondrial matrix"/>
    <property type="evidence" value="ECO:0007669"/>
    <property type="project" value="TreeGrafter"/>
</dbReference>
<dbReference type="GO" id="GO:0033615">
    <property type="term" value="P:mitochondrial proton-transporting ATP synthase complex assembly"/>
    <property type="evidence" value="ECO:0007669"/>
    <property type="project" value="InterPro"/>
</dbReference>
<sequence>MATLKRLALYRSIIREVNLSCPVPRAERNVTIFRHYRTIFERSLQTKDEQTFERDMGNLVTFLRAQRLHKVLLERYNPLHDLTAEERIRATARRVGLDMPVEPEKQ</sequence>
<evidence type="ECO:0008006" key="3">
    <source>
        <dbReference type="Google" id="ProtNLM"/>
    </source>
</evidence>
<comment type="caution">
    <text evidence="1">The sequence shown here is derived from an EMBL/GenBank/DDBJ whole genome shotgun (WGS) entry which is preliminary data.</text>
</comment>
<dbReference type="Pfam" id="PF13233">
    <property type="entry name" value="Complex1_LYR_2"/>
    <property type="match status" value="1"/>
</dbReference>